<keyword evidence="6 12" id="KW-0812">Transmembrane</keyword>
<evidence type="ECO:0000313" key="13">
    <source>
        <dbReference type="EMBL" id="GMH05530.1"/>
    </source>
</evidence>
<evidence type="ECO:0000256" key="9">
    <source>
        <dbReference type="ARBA" id="ARBA00023136"/>
    </source>
</evidence>
<evidence type="ECO:0000256" key="4">
    <source>
        <dbReference type="ARBA" id="ARBA00022475"/>
    </source>
</evidence>
<sequence>MVCCDICNRPTIWRILKNKSVEGFKFHPYVATIMNCLLWIFYGLPIVHPNSTLVITINTIGLVLELIYTAIYFAYTDKKKRMQIVAFMLVELLVIAIIAAISLKALHTHTARSNVVGAFCVVFGVVMYSSPLTVMIGNGLGALAGAVQLILYGYYCNSRPKDDVEKPSQVQMSTGPYEGRVTP</sequence>
<name>A0AAD3S6V2_NEPGR</name>
<evidence type="ECO:0000256" key="1">
    <source>
        <dbReference type="ARBA" id="ARBA00004651"/>
    </source>
</evidence>
<comment type="function">
    <text evidence="10">Mediates both low-affinity uptake and efflux of sugar across the plasma membrane.</text>
</comment>
<accession>A0AAD3S6V2</accession>
<protein>
    <submittedName>
        <fullName evidence="13">Uncharacterized protein</fullName>
    </submittedName>
</protein>
<evidence type="ECO:0000256" key="7">
    <source>
        <dbReference type="ARBA" id="ARBA00022737"/>
    </source>
</evidence>
<dbReference type="GO" id="GO:0005886">
    <property type="term" value="C:plasma membrane"/>
    <property type="evidence" value="ECO:0007669"/>
    <property type="project" value="UniProtKB-SubCell"/>
</dbReference>
<dbReference type="Pfam" id="PF03083">
    <property type="entry name" value="MtN3_slv"/>
    <property type="match status" value="1"/>
</dbReference>
<dbReference type="Proteomes" id="UP001279734">
    <property type="component" value="Unassembled WGS sequence"/>
</dbReference>
<keyword evidence="3" id="KW-0813">Transport</keyword>
<comment type="subcellular location">
    <subcellularLocation>
        <location evidence="1">Cell membrane</location>
        <topology evidence="1">Multi-pass membrane protein</topology>
    </subcellularLocation>
</comment>
<dbReference type="GO" id="GO:0051119">
    <property type="term" value="F:sugar transmembrane transporter activity"/>
    <property type="evidence" value="ECO:0007669"/>
    <property type="project" value="InterPro"/>
</dbReference>
<evidence type="ECO:0000256" key="6">
    <source>
        <dbReference type="ARBA" id="ARBA00022692"/>
    </source>
</evidence>
<keyword evidence="8 12" id="KW-1133">Transmembrane helix</keyword>
<evidence type="ECO:0000256" key="3">
    <source>
        <dbReference type="ARBA" id="ARBA00022448"/>
    </source>
</evidence>
<dbReference type="InterPro" id="IPR047664">
    <property type="entry name" value="SWEET"/>
</dbReference>
<keyword evidence="5" id="KW-0762">Sugar transport</keyword>
<comment type="similarity">
    <text evidence="2">Belongs to the SWEET sugar transporter family.</text>
</comment>
<comment type="caution">
    <text evidence="13">The sequence shown here is derived from an EMBL/GenBank/DDBJ whole genome shotgun (WGS) entry which is preliminary data.</text>
</comment>
<evidence type="ECO:0000256" key="11">
    <source>
        <dbReference type="SAM" id="MobiDB-lite"/>
    </source>
</evidence>
<dbReference type="FunFam" id="1.20.1280.290:FF:000001">
    <property type="entry name" value="Bidirectional sugar transporter SWEET"/>
    <property type="match status" value="1"/>
</dbReference>
<dbReference type="PANTHER" id="PTHR10791:SF30">
    <property type="entry name" value="SUGAR TRANSPORTER SWEET1"/>
    <property type="match status" value="1"/>
</dbReference>
<dbReference type="PANTHER" id="PTHR10791">
    <property type="entry name" value="RAG1-ACTIVATING PROTEIN 1"/>
    <property type="match status" value="1"/>
</dbReference>
<gene>
    <name evidence="13" type="ORF">Nepgr_007370</name>
</gene>
<feature type="transmembrane region" description="Helical" evidence="12">
    <location>
        <begin position="84"/>
        <end position="103"/>
    </location>
</feature>
<keyword evidence="4" id="KW-1003">Cell membrane</keyword>
<organism evidence="13 14">
    <name type="scientific">Nepenthes gracilis</name>
    <name type="common">Slender pitcher plant</name>
    <dbReference type="NCBI Taxonomy" id="150966"/>
    <lineage>
        <taxon>Eukaryota</taxon>
        <taxon>Viridiplantae</taxon>
        <taxon>Streptophyta</taxon>
        <taxon>Embryophyta</taxon>
        <taxon>Tracheophyta</taxon>
        <taxon>Spermatophyta</taxon>
        <taxon>Magnoliopsida</taxon>
        <taxon>eudicotyledons</taxon>
        <taxon>Gunneridae</taxon>
        <taxon>Pentapetalae</taxon>
        <taxon>Caryophyllales</taxon>
        <taxon>Nepenthaceae</taxon>
        <taxon>Nepenthes</taxon>
    </lineage>
</organism>
<dbReference type="EMBL" id="BSYO01000006">
    <property type="protein sequence ID" value="GMH05530.1"/>
    <property type="molecule type" value="Genomic_DNA"/>
</dbReference>
<keyword evidence="14" id="KW-1185">Reference proteome</keyword>
<feature type="transmembrane region" description="Helical" evidence="12">
    <location>
        <begin position="135"/>
        <end position="155"/>
    </location>
</feature>
<keyword evidence="9 12" id="KW-0472">Membrane</keyword>
<dbReference type="Gene3D" id="1.20.1280.290">
    <property type="match status" value="1"/>
</dbReference>
<proteinExistence type="inferred from homology"/>
<feature type="transmembrane region" description="Helical" evidence="12">
    <location>
        <begin position="53"/>
        <end position="75"/>
    </location>
</feature>
<dbReference type="InterPro" id="IPR004316">
    <property type="entry name" value="SWEET_rpt"/>
</dbReference>
<evidence type="ECO:0000313" key="14">
    <source>
        <dbReference type="Proteomes" id="UP001279734"/>
    </source>
</evidence>
<evidence type="ECO:0000256" key="2">
    <source>
        <dbReference type="ARBA" id="ARBA00007809"/>
    </source>
</evidence>
<evidence type="ECO:0000256" key="5">
    <source>
        <dbReference type="ARBA" id="ARBA00022597"/>
    </source>
</evidence>
<evidence type="ECO:0000256" key="8">
    <source>
        <dbReference type="ARBA" id="ARBA00022989"/>
    </source>
</evidence>
<reference evidence="13" key="1">
    <citation type="submission" date="2023-05" db="EMBL/GenBank/DDBJ databases">
        <title>Nepenthes gracilis genome sequencing.</title>
        <authorList>
            <person name="Fukushima K."/>
        </authorList>
    </citation>
    <scope>NUCLEOTIDE SEQUENCE</scope>
    <source>
        <strain evidence="13">SING2019-196</strain>
    </source>
</reference>
<keyword evidence="7" id="KW-0677">Repeat</keyword>
<evidence type="ECO:0000256" key="12">
    <source>
        <dbReference type="SAM" id="Phobius"/>
    </source>
</evidence>
<evidence type="ECO:0000256" key="10">
    <source>
        <dbReference type="ARBA" id="ARBA00037238"/>
    </source>
</evidence>
<feature type="region of interest" description="Disordered" evidence="11">
    <location>
        <begin position="163"/>
        <end position="183"/>
    </location>
</feature>
<dbReference type="AlphaFoldDB" id="A0AAD3S6V2"/>
<feature type="transmembrane region" description="Helical" evidence="12">
    <location>
        <begin position="26"/>
        <end position="47"/>
    </location>
</feature>